<evidence type="ECO:0000259" key="17">
    <source>
        <dbReference type="Pfam" id="PF02163"/>
    </source>
</evidence>
<dbReference type="SUPFAM" id="SSF54631">
    <property type="entry name" value="CBS-domain pair"/>
    <property type="match status" value="1"/>
</dbReference>
<evidence type="ECO:0000313" key="19">
    <source>
        <dbReference type="Proteomes" id="UP000253318"/>
    </source>
</evidence>
<accession>A0A368SXU7</accession>
<feature type="binding site" evidence="15">
    <location>
        <position position="67"/>
    </location>
    <ligand>
        <name>Zn(2+)</name>
        <dbReference type="ChEBI" id="CHEBI:29105"/>
        <note>catalytic</note>
    </ligand>
</feature>
<evidence type="ECO:0000256" key="12">
    <source>
        <dbReference type="ARBA" id="ARBA00023122"/>
    </source>
</evidence>
<feature type="transmembrane region" description="Helical" evidence="16">
    <location>
        <begin position="107"/>
        <end position="132"/>
    </location>
</feature>
<keyword evidence="6 15" id="KW-0479">Metal-binding</keyword>
<evidence type="ECO:0000256" key="1">
    <source>
        <dbReference type="ARBA" id="ARBA00004651"/>
    </source>
</evidence>
<dbReference type="AlphaFoldDB" id="A0A368SXU7"/>
<evidence type="ECO:0000256" key="14">
    <source>
        <dbReference type="PIRSR" id="PIRSR006404-1"/>
    </source>
</evidence>
<feature type="transmembrane region" description="Helical" evidence="16">
    <location>
        <begin position="12"/>
        <end position="34"/>
    </location>
</feature>
<keyword evidence="11" id="KW-0482">Metalloprotease</keyword>
<dbReference type="Proteomes" id="UP000253318">
    <property type="component" value="Unassembled WGS sequence"/>
</dbReference>
<evidence type="ECO:0000256" key="8">
    <source>
        <dbReference type="ARBA" id="ARBA00022801"/>
    </source>
</evidence>
<keyword evidence="4" id="KW-0645">Protease</keyword>
<dbReference type="OrthoDB" id="9781963at2"/>
<evidence type="ECO:0000256" key="15">
    <source>
        <dbReference type="PIRSR" id="PIRSR006404-2"/>
    </source>
</evidence>
<keyword evidence="13 16" id="KW-0472">Membrane</keyword>
<comment type="subcellular location">
    <subcellularLocation>
        <location evidence="1">Cell membrane</location>
        <topology evidence="1">Multi-pass membrane protein</topology>
    </subcellularLocation>
</comment>
<keyword evidence="8" id="KW-0378">Hydrolase</keyword>
<dbReference type="GO" id="GO:0006508">
    <property type="term" value="P:proteolysis"/>
    <property type="evidence" value="ECO:0007669"/>
    <property type="project" value="UniProtKB-KW"/>
</dbReference>
<keyword evidence="12" id="KW-0129">CBS domain</keyword>
<feature type="domain" description="Peptidase M50" evidence="17">
    <location>
        <begin position="140"/>
        <end position="182"/>
    </location>
</feature>
<gene>
    <name evidence="18" type="ORF">DEF24_26550</name>
</gene>
<evidence type="ECO:0000256" key="5">
    <source>
        <dbReference type="ARBA" id="ARBA00022692"/>
    </source>
</evidence>
<proteinExistence type="inferred from homology"/>
<feature type="binding site" evidence="15">
    <location>
        <position position="71"/>
    </location>
    <ligand>
        <name>Zn(2+)</name>
        <dbReference type="ChEBI" id="CHEBI:29105"/>
        <note>catalytic</note>
    </ligand>
</feature>
<dbReference type="InterPro" id="IPR046342">
    <property type="entry name" value="CBS_dom_sf"/>
</dbReference>
<keyword evidence="7" id="KW-0677">Repeat</keyword>
<evidence type="ECO:0000256" key="10">
    <source>
        <dbReference type="ARBA" id="ARBA00022989"/>
    </source>
</evidence>
<keyword evidence="3" id="KW-1003">Cell membrane</keyword>
<dbReference type="PANTHER" id="PTHR39188:SF3">
    <property type="entry name" value="STAGE IV SPORULATION PROTEIN FB"/>
    <property type="match status" value="1"/>
</dbReference>
<evidence type="ECO:0000256" key="4">
    <source>
        <dbReference type="ARBA" id="ARBA00022670"/>
    </source>
</evidence>
<dbReference type="InterPro" id="IPR008915">
    <property type="entry name" value="Peptidase_M50"/>
</dbReference>
<feature type="active site" evidence="14">
    <location>
        <position position="68"/>
    </location>
</feature>
<dbReference type="RefSeq" id="WP_114433755.1">
    <property type="nucleotide sequence ID" value="NZ_QEIN01000420.1"/>
</dbReference>
<name>A0A368SXU7_9ACTN</name>
<dbReference type="GO" id="GO:0008237">
    <property type="term" value="F:metallopeptidase activity"/>
    <property type="evidence" value="ECO:0007669"/>
    <property type="project" value="UniProtKB-KW"/>
</dbReference>
<dbReference type="EMBL" id="QEIN01000420">
    <property type="protein sequence ID" value="RCV48161.1"/>
    <property type="molecule type" value="Genomic_DNA"/>
</dbReference>
<feature type="binding site" evidence="15">
    <location>
        <position position="166"/>
    </location>
    <ligand>
        <name>Zn(2+)</name>
        <dbReference type="ChEBI" id="CHEBI:29105"/>
        <note>catalytic</note>
    </ligand>
</feature>
<feature type="transmembrane region" description="Helical" evidence="16">
    <location>
        <begin position="138"/>
        <end position="160"/>
    </location>
</feature>
<comment type="caution">
    <text evidence="18">The sequence shown here is derived from an EMBL/GenBank/DDBJ whole genome shotgun (WGS) entry which is preliminary data.</text>
</comment>
<evidence type="ECO:0000256" key="2">
    <source>
        <dbReference type="ARBA" id="ARBA00007931"/>
    </source>
</evidence>
<sequence length="362" mass="38342">MKQSLPLGRVAGVPVGAHWSTVVVLLLITGLLALEVLPRSGARVGTGLYWVTGAVAAVLFLAALLAHELAHALTARRRGVEVRSVTLFALGGVTEFDAPAATPKAEFVIAAAGPLASLAAGVLFWAAALAASLASAPLLVLMALSWLAGINALLAAFNLLPGAPLDGGRVLHAVLWWRYGERDRADRATTRAGERLGLGLVVAGLALSLLWARLEGLWLVLVGWFLSTAARGEAAANDLRDGLRGMRLRDVMTPDPRTAAEWLTVEEFVARSVLDSRQTVFATVDFDGRPSGYVSLETLRDVPPERRATTRLREVARPLAEHAVAEPDADASDLLKAALPGRELLRVVMDSGRIVGMVTSTD</sequence>
<keyword evidence="19" id="KW-1185">Reference proteome</keyword>
<evidence type="ECO:0000256" key="6">
    <source>
        <dbReference type="ARBA" id="ARBA00022723"/>
    </source>
</evidence>
<evidence type="ECO:0000256" key="11">
    <source>
        <dbReference type="ARBA" id="ARBA00023049"/>
    </source>
</evidence>
<protein>
    <recommendedName>
        <fullName evidence="17">Peptidase M50 domain-containing protein</fullName>
    </recommendedName>
</protein>
<dbReference type="PANTHER" id="PTHR39188">
    <property type="entry name" value="MEMBRANE-ASSOCIATED ZINC METALLOPROTEASE M50B"/>
    <property type="match status" value="1"/>
</dbReference>
<evidence type="ECO:0000256" key="9">
    <source>
        <dbReference type="ARBA" id="ARBA00022833"/>
    </source>
</evidence>
<feature type="domain" description="Peptidase M50" evidence="17">
    <location>
        <begin position="56"/>
        <end position="130"/>
    </location>
</feature>
<evidence type="ECO:0000256" key="13">
    <source>
        <dbReference type="ARBA" id="ARBA00023136"/>
    </source>
</evidence>
<evidence type="ECO:0000256" key="16">
    <source>
        <dbReference type="SAM" id="Phobius"/>
    </source>
</evidence>
<dbReference type="InterPro" id="IPR016483">
    <property type="entry name" value="UCP006404_Pept_M50_CBS"/>
</dbReference>
<feature type="transmembrane region" description="Helical" evidence="16">
    <location>
        <begin position="46"/>
        <end position="67"/>
    </location>
</feature>
<feature type="non-terminal residue" evidence="18">
    <location>
        <position position="362"/>
    </location>
</feature>
<reference evidence="18 19" key="1">
    <citation type="submission" date="2018-04" db="EMBL/GenBank/DDBJ databases">
        <title>Novel actinobacteria from marine sediment.</title>
        <authorList>
            <person name="Ng Z.Y."/>
            <person name="Tan G.Y.A."/>
        </authorList>
    </citation>
    <scope>NUCLEOTIDE SEQUENCE [LARGE SCALE GENOMIC DNA]</scope>
    <source>
        <strain evidence="18 19">TPS81</strain>
    </source>
</reference>
<dbReference type="GO" id="GO:0005886">
    <property type="term" value="C:plasma membrane"/>
    <property type="evidence" value="ECO:0007669"/>
    <property type="project" value="UniProtKB-SubCell"/>
</dbReference>
<evidence type="ECO:0000256" key="3">
    <source>
        <dbReference type="ARBA" id="ARBA00022475"/>
    </source>
</evidence>
<evidence type="ECO:0000313" key="18">
    <source>
        <dbReference type="EMBL" id="RCV48161.1"/>
    </source>
</evidence>
<comment type="similarity">
    <text evidence="2">Belongs to the peptidase M50B family.</text>
</comment>
<dbReference type="PIRSF" id="PIRSF006404">
    <property type="entry name" value="UCP006404_Pept_M50_CBS"/>
    <property type="match status" value="1"/>
</dbReference>
<keyword evidence="5 16" id="KW-0812">Transmembrane</keyword>
<dbReference type="Gene3D" id="3.10.580.10">
    <property type="entry name" value="CBS-domain"/>
    <property type="match status" value="1"/>
</dbReference>
<comment type="cofactor">
    <cofactor evidence="15">
        <name>Zn(2+)</name>
        <dbReference type="ChEBI" id="CHEBI:29105"/>
    </cofactor>
    <text evidence="15">Binds 1 zinc ion per subunit.</text>
</comment>
<dbReference type="GO" id="GO:0046872">
    <property type="term" value="F:metal ion binding"/>
    <property type="evidence" value="ECO:0007669"/>
    <property type="project" value="UniProtKB-KW"/>
</dbReference>
<keyword evidence="10 16" id="KW-1133">Transmembrane helix</keyword>
<evidence type="ECO:0000256" key="7">
    <source>
        <dbReference type="ARBA" id="ARBA00022737"/>
    </source>
</evidence>
<dbReference type="Pfam" id="PF02163">
    <property type="entry name" value="Peptidase_M50"/>
    <property type="match status" value="2"/>
</dbReference>
<organism evidence="18 19">
    <name type="scientific">Marinitenerispora sediminis</name>
    <dbReference type="NCBI Taxonomy" id="1931232"/>
    <lineage>
        <taxon>Bacteria</taxon>
        <taxon>Bacillati</taxon>
        <taxon>Actinomycetota</taxon>
        <taxon>Actinomycetes</taxon>
        <taxon>Streptosporangiales</taxon>
        <taxon>Nocardiopsidaceae</taxon>
        <taxon>Marinitenerispora</taxon>
    </lineage>
</organism>
<keyword evidence="9 15" id="KW-0862">Zinc</keyword>